<accession>A0A2G8S923</accession>
<evidence type="ECO:0000256" key="1">
    <source>
        <dbReference type="SAM" id="SignalP"/>
    </source>
</evidence>
<dbReference type="EMBL" id="AYKW01000017">
    <property type="protein sequence ID" value="PIL30048.1"/>
    <property type="molecule type" value="Genomic_DNA"/>
</dbReference>
<dbReference type="Proteomes" id="UP000230002">
    <property type="component" value="Unassembled WGS sequence"/>
</dbReference>
<gene>
    <name evidence="2" type="ORF">GSI_07960</name>
</gene>
<name>A0A2G8S923_9APHY</name>
<evidence type="ECO:0000313" key="2">
    <source>
        <dbReference type="EMBL" id="PIL30048.1"/>
    </source>
</evidence>
<evidence type="ECO:0000313" key="3">
    <source>
        <dbReference type="Proteomes" id="UP000230002"/>
    </source>
</evidence>
<keyword evidence="3" id="KW-1185">Reference proteome</keyword>
<keyword evidence="1" id="KW-0732">Signal</keyword>
<reference evidence="2 3" key="1">
    <citation type="journal article" date="2015" name="Sci. Rep.">
        <title>Chromosome-level genome map provides insights into diverse defense mechanisms in the medicinal fungus Ganoderma sinense.</title>
        <authorList>
            <person name="Zhu Y."/>
            <person name="Xu J."/>
            <person name="Sun C."/>
            <person name="Zhou S."/>
            <person name="Xu H."/>
            <person name="Nelson D.R."/>
            <person name="Qian J."/>
            <person name="Song J."/>
            <person name="Luo H."/>
            <person name="Xiang L."/>
            <person name="Li Y."/>
            <person name="Xu Z."/>
            <person name="Ji A."/>
            <person name="Wang L."/>
            <person name="Lu S."/>
            <person name="Hayward A."/>
            <person name="Sun W."/>
            <person name="Li X."/>
            <person name="Schwartz D.C."/>
            <person name="Wang Y."/>
            <person name="Chen S."/>
        </authorList>
    </citation>
    <scope>NUCLEOTIDE SEQUENCE [LARGE SCALE GENOMIC DNA]</scope>
    <source>
        <strain evidence="2 3">ZZ0214-1</strain>
    </source>
</reference>
<sequence length="150" mass="15091">MMRTLAFILAALFVRQSAAGRKAATTVTTTNSQGSTFTFTSSFTGVISSTGSLGEPIITFATAIPLVTVVPFTTTITPSFGAASGSGIPITANFTETVGVPFQGVFTLGGNASSITPETTITTTVPVSTSGSSTEFSSVVTTVPVTSTST</sequence>
<comment type="caution">
    <text evidence="2">The sequence shown here is derived from an EMBL/GenBank/DDBJ whole genome shotgun (WGS) entry which is preliminary data.</text>
</comment>
<feature type="signal peptide" evidence="1">
    <location>
        <begin position="1"/>
        <end position="19"/>
    </location>
</feature>
<dbReference type="OrthoDB" id="10570165at2759"/>
<organism evidence="2 3">
    <name type="scientific">Ganoderma sinense ZZ0214-1</name>
    <dbReference type="NCBI Taxonomy" id="1077348"/>
    <lineage>
        <taxon>Eukaryota</taxon>
        <taxon>Fungi</taxon>
        <taxon>Dikarya</taxon>
        <taxon>Basidiomycota</taxon>
        <taxon>Agaricomycotina</taxon>
        <taxon>Agaricomycetes</taxon>
        <taxon>Polyporales</taxon>
        <taxon>Polyporaceae</taxon>
        <taxon>Ganoderma</taxon>
    </lineage>
</organism>
<feature type="chain" id="PRO_5013742022" description="Transporter" evidence="1">
    <location>
        <begin position="20"/>
        <end position="150"/>
    </location>
</feature>
<evidence type="ECO:0008006" key="4">
    <source>
        <dbReference type="Google" id="ProtNLM"/>
    </source>
</evidence>
<dbReference type="AlphaFoldDB" id="A0A2G8S923"/>
<protein>
    <recommendedName>
        <fullName evidence="4">Transporter</fullName>
    </recommendedName>
</protein>
<proteinExistence type="predicted"/>